<comment type="caution">
    <text evidence="2">The sequence shown here is derived from an EMBL/GenBank/DDBJ whole genome shotgun (WGS) entry which is preliminary data.</text>
</comment>
<evidence type="ECO:0000256" key="1">
    <source>
        <dbReference type="SAM" id="SignalP"/>
    </source>
</evidence>
<dbReference type="Proteomes" id="UP001557485">
    <property type="component" value="Unassembled WGS sequence"/>
</dbReference>
<protein>
    <recommendedName>
        <fullName evidence="4">Lipoprotein</fullName>
    </recommendedName>
</protein>
<dbReference type="RefSeq" id="WP_368381979.1">
    <property type="nucleotide sequence ID" value="NZ_JBFRYA010000010.1"/>
</dbReference>
<evidence type="ECO:0000313" key="2">
    <source>
        <dbReference type="EMBL" id="MEX1669693.1"/>
    </source>
</evidence>
<feature type="chain" id="PRO_5045296228" description="Lipoprotein" evidence="1">
    <location>
        <begin position="22"/>
        <end position="102"/>
    </location>
</feature>
<sequence length="102" mass="11072">MPLKGLTLCAFLVLLSACNQKFISVDQNDLCEVSGWQKDVTASSCKEGQKIVFLPNSFGNEQLPVIFAAVNCDHRFSIALTNGGVSCIYMPLKADAVKKEDS</sequence>
<reference evidence="2 3" key="1">
    <citation type="journal article" date="2011" name="Int. J. Syst. Evol. Microbiol.">
        <title>Zhongshania antarctica gen. nov., sp. nov. and Zhongshania guokunii sp. nov., gammaproteobacteria respectively isolated from coastal attached (fast) ice and surface seawater of the Antarctic.</title>
        <authorList>
            <person name="Li H.J."/>
            <person name="Zhang X.Y."/>
            <person name="Chen C.X."/>
            <person name="Zhang Y.J."/>
            <person name="Gao Z.M."/>
            <person name="Yu Y."/>
            <person name="Chen X.L."/>
            <person name="Chen B."/>
            <person name="Zhang Y.Z."/>
        </authorList>
    </citation>
    <scope>NUCLEOTIDE SEQUENCE [LARGE SCALE GENOMIC DNA]</scope>
    <source>
        <strain evidence="2 3">ZS6-22T</strain>
    </source>
</reference>
<accession>A0ABV3U746</accession>
<dbReference type="PROSITE" id="PS51257">
    <property type="entry name" value="PROKAR_LIPOPROTEIN"/>
    <property type="match status" value="1"/>
</dbReference>
<evidence type="ECO:0000313" key="3">
    <source>
        <dbReference type="Proteomes" id="UP001557485"/>
    </source>
</evidence>
<keyword evidence="1" id="KW-0732">Signal</keyword>
<evidence type="ECO:0008006" key="4">
    <source>
        <dbReference type="Google" id="ProtNLM"/>
    </source>
</evidence>
<name>A0ABV3U746_9GAMM</name>
<organism evidence="2 3">
    <name type="scientific">Zhongshania guokunii</name>
    <dbReference type="NCBI Taxonomy" id="641783"/>
    <lineage>
        <taxon>Bacteria</taxon>
        <taxon>Pseudomonadati</taxon>
        <taxon>Pseudomonadota</taxon>
        <taxon>Gammaproteobacteria</taxon>
        <taxon>Cellvibrionales</taxon>
        <taxon>Spongiibacteraceae</taxon>
        <taxon>Zhongshania</taxon>
    </lineage>
</organism>
<proteinExistence type="predicted"/>
<feature type="signal peptide" evidence="1">
    <location>
        <begin position="1"/>
        <end position="21"/>
    </location>
</feature>
<gene>
    <name evidence="2" type="ORF">AB4876_12305</name>
</gene>
<keyword evidence="3" id="KW-1185">Reference proteome</keyword>
<dbReference type="EMBL" id="JBFRYA010000010">
    <property type="protein sequence ID" value="MEX1669693.1"/>
    <property type="molecule type" value="Genomic_DNA"/>
</dbReference>